<sequence length="183" mass="20344">MCLMQTANLKRPVIEPWGTIYDALPCVPLNQHFLLNRTPIQYLLRGHHANLHCRSYDRKTRFQPDNFFPGRLSAQGAIPLNPTMLPDGLSEADCMRIGLAMLQCTDGIYLLDGWQDSAGACAEVALAKKLGLACLSQTAHAAIPRADFTSVNEVSGQKGMTFEEAFKRCRMQHAEVLKRLADN</sequence>
<dbReference type="EMBL" id="LN854557">
    <property type="protein sequence ID" value="CRL44170.1"/>
    <property type="molecule type" value="Genomic_DNA"/>
</dbReference>
<name>A0A193QGX2_SODGM</name>
<dbReference type="SUPFAM" id="SSF52309">
    <property type="entry name" value="N-(deoxy)ribosyltransferase-like"/>
    <property type="match status" value="1"/>
</dbReference>
<dbReference type="EMBL" id="LN854557">
    <property type="protein sequence ID" value="CRL44165.1"/>
    <property type="molecule type" value="Genomic_DNA"/>
</dbReference>
<dbReference type="InterPro" id="IPR025518">
    <property type="entry name" value="DUF4406"/>
</dbReference>
<dbReference type="Pfam" id="PF14359">
    <property type="entry name" value="DUF4406"/>
    <property type="match status" value="1"/>
</dbReference>
<accession>A0A193QGX2</accession>
<proteinExistence type="predicted"/>
<evidence type="ECO:0008006" key="4">
    <source>
        <dbReference type="Google" id="ProtNLM"/>
    </source>
</evidence>
<evidence type="ECO:0000313" key="3">
    <source>
        <dbReference type="Proteomes" id="UP000245838"/>
    </source>
</evidence>
<evidence type="ECO:0000313" key="1">
    <source>
        <dbReference type="EMBL" id="CRL44165.1"/>
    </source>
</evidence>
<protein>
    <recommendedName>
        <fullName evidence="4">DUF4406 domain-containing protein</fullName>
    </recommendedName>
</protein>
<evidence type="ECO:0000313" key="2">
    <source>
        <dbReference type="EMBL" id="CRL44170.1"/>
    </source>
</evidence>
<gene>
    <name evidence="1" type="ORF">SGGMMB4_01107</name>
    <name evidence="2" type="ORF">SGGMMB4_01112</name>
</gene>
<reference evidence="2 3" key="1">
    <citation type="submission" date="2015-05" db="EMBL/GenBank/DDBJ databases">
        <authorList>
            <person name="Goodhead I."/>
        </authorList>
    </citation>
    <scope>NUCLEOTIDE SEQUENCE [LARGE SCALE GENOMIC DNA]</scope>
    <source>
        <strain evidence="2">B4</strain>
        <strain evidence="3">morsitans</strain>
    </source>
</reference>
<dbReference type="AlphaFoldDB" id="A0A193QGX2"/>
<organism evidence="2 3">
    <name type="scientific">Sodalis glossinidius (strain morsitans)</name>
    <dbReference type="NCBI Taxonomy" id="343509"/>
    <lineage>
        <taxon>Bacteria</taxon>
        <taxon>Pseudomonadati</taxon>
        <taxon>Pseudomonadota</taxon>
        <taxon>Gammaproteobacteria</taxon>
        <taxon>Enterobacterales</taxon>
        <taxon>Bruguierivoracaceae</taxon>
        <taxon>Sodalis</taxon>
    </lineage>
</organism>
<dbReference type="Gene3D" id="3.40.50.10400">
    <property type="entry name" value="Hypothetical protein PA1492"/>
    <property type="match status" value="1"/>
</dbReference>
<dbReference type="Proteomes" id="UP000245838">
    <property type="component" value="Chromosome sggmmb4_Chromosome"/>
</dbReference>